<dbReference type="EMBL" id="JBBPBN010000004">
    <property type="protein sequence ID" value="KAK9041621.1"/>
    <property type="molecule type" value="Genomic_DNA"/>
</dbReference>
<organism evidence="2 3">
    <name type="scientific">Hibiscus sabdariffa</name>
    <name type="common">roselle</name>
    <dbReference type="NCBI Taxonomy" id="183260"/>
    <lineage>
        <taxon>Eukaryota</taxon>
        <taxon>Viridiplantae</taxon>
        <taxon>Streptophyta</taxon>
        <taxon>Embryophyta</taxon>
        <taxon>Tracheophyta</taxon>
        <taxon>Spermatophyta</taxon>
        <taxon>Magnoliopsida</taxon>
        <taxon>eudicotyledons</taxon>
        <taxon>Gunneridae</taxon>
        <taxon>Pentapetalae</taxon>
        <taxon>rosids</taxon>
        <taxon>malvids</taxon>
        <taxon>Malvales</taxon>
        <taxon>Malvaceae</taxon>
        <taxon>Malvoideae</taxon>
        <taxon>Hibiscus</taxon>
    </lineage>
</organism>
<feature type="compositionally biased region" description="Basic and acidic residues" evidence="1">
    <location>
        <begin position="27"/>
        <end position="37"/>
    </location>
</feature>
<keyword evidence="3" id="KW-1185">Reference proteome</keyword>
<evidence type="ECO:0000313" key="3">
    <source>
        <dbReference type="Proteomes" id="UP001396334"/>
    </source>
</evidence>
<feature type="region of interest" description="Disordered" evidence="1">
    <location>
        <begin position="1"/>
        <end position="37"/>
    </location>
</feature>
<sequence length="114" mass="13124">MKTGSLRIKLPLRRAGTQMEEDDYNDDDRSHMERNKMKKSDEEYADYWAGNGNAITDNEIVVDVPKLEVFSAVNTSGLHENSKMNSRVLEKFTREPPPRQHVPECLSQHHLKAV</sequence>
<dbReference type="Proteomes" id="UP001396334">
    <property type="component" value="Unassembled WGS sequence"/>
</dbReference>
<gene>
    <name evidence="2" type="ORF">V6N11_016713</name>
</gene>
<name>A0ABR2TVT1_9ROSI</name>
<reference evidence="2 3" key="1">
    <citation type="journal article" date="2024" name="G3 (Bethesda)">
        <title>Genome assembly of Hibiscus sabdariffa L. provides insights into metabolisms of medicinal natural products.</title>
        <authorList>
            <person name="Kim T."/>
        </authorList>
    </citation>
    <scope>NUCLEOTIDE SEQUENCE [LARGE SCALE GENOMIC DNA]</scope>
    <source>
        <strain evidence="2">TK-2024</strain>
        <tissue evidence="2">Old leaves</tissue>
    </source>
</reference>
<evidence type="ECO:0000313" key="2">
    <source>
        <dbReference type="EMBL" id="KAK9041621.1"/>
    </source>
</evidence>
<comment type="caution">
    <text evidence="2">The sequence shown here is derived from an EMBL/GenBank/DDBJ whole genome shotgun (WGS) entry which is preliminary data.</text>
</comment>
<accession>A0ABR2TVT1</accession>
<protein>
    <submittedName>
        <fullName evidence="2">Uncharacterized protein</fullName>
    </submittedName>
</protein>
<proteinExistence type="predicted"/>
<evidence type="ECO:0000256" key="1">
    <source>
        <dbReference type="SAM" id="MobiDB-lite"/>
    </source>
</evidence>
<feature type="region of interest" description="Disordered" evidence="1">
    <location>
        <begin position="95"/>
        <end position="114"/>
    </location>
</feature>